<dbReference type="InterPro" id="IPR037522">
    <property type="entry name" value="HD_GYP_dom"/>
</dbReference>
<evidence type="ECO:0000313" key="6">
    <source>
        <dbReference type="Proteomes" id="UP000245125"/>
    </source>
</evidence>
<dbReference type="Gene3D" id="1.10.287.130">
    <property type="match status" value="1"/>
</dbReference>
<dbReference type="SUPFAM" id="SSF47384">
    <property type="entry name" value="Homodimeric domain of signal transducing histidine kinase"/>
    <property type="match status" value="1"/>
</dbReference>
<dbReference type="Pfam" id="PF13487">
    <property type="entry name" value="HD_5"/>
    <property type="match status" value="1"/>
</dbReference>
<dbReference type="InterPro" id="IPR036097">
    <property type="entry name" value="HisK_dim/P_sf"/>
</dbReference>
<dbReference type="Gene3D" id="1.10.3210.10">
    <property type="entry name" value="Hypothetical protein af1432"/>
    <property type="match status" value="1"/>
</dbReference>
<dbReference type="Gene3D" id="3.30.565.10">
    <property type="entry name" value="Histidine kinase-like ATPase, C-terminal domain"/>
    <property type="match status" value="1"/>
</dbReference>
<evidence type="ECO:0000259" key="4">
    <source>
        <dbReference type="PROSITE" id="PS51832"/>
    </source>
</evidence>
<dbReference type="InterPro" id="IPR005467">
    <property type="entry name" value="His_kinase_dom"/>
</dbReference>
<reference evidence="6" key="1">
    <citation type="submission" date="2018-03" db="EMBL/GenBank/DDBJ databases">
        <authorList>
            <person name="Zecchin S."/>
        </authorList>
    </citation>
    <scope>NUCLEOTIDE SEQUENCE [LARGE SCALE GENOMIC DNA]</scope>
</reference>
<dbReference type="EC" id="2.7.13.3" evidence="2"/>
<feature type="domain" description="HD-GYP" evidence="4">
    <location>
        <begin position="577"/>
        <end position="763"/>
    </location>
</feature>
<dbReference type="InterPro" id="IPR036890">
    <property type="entry name" value="HATPase_C_sf"/>
</dbReference>
<dbReference type="GO" id="GO:0000155">
    <property type="term" value="F:phosphorelay sensor kinase activity"/>
    <property type="evidence" value="ECO:0007669"/>
    <property type="project" value="InterPro"/>
</dbReference>
<evidence type="ECO:0000259" key="3">
    <source>
        <dbReference type="PROSITE" id="PS50109"/>
    </source>
</evidence>
<dbReference type="SMART" id="SM00388">
    <property type="entry name" value="HisKA"/>
    <property type="match status" value="1"/>
</dbReference>
<organism evidence="5 6">
    <name type="scientific">Candidatus Sulfobium mesophilum</name>
    <dbReference type="NCBI Taxonomy" id="2016548"/>
    <lineage>
        <taxon>Bacteria</taxon>
        <taxon>Pseudomonadati</taxon>
        <taxon>Nitrospirota</taxon>
        <taxon>Nitrospiria</taxon>
        <taxon>Nitrospirales</taxon>
        <taxon>Nitrospiraceae</taxon>
        <taxon>Candidatus Sulfobium</taxon>
    </lineage>
</organism>
<evidence type="ECO:0000256" key="2">
    <source>
        <dbReference type="ARBA" id="ARBA00012438"/>
    </source>
</evidence>
<dbReference type="PANTHER" id="PTHR43155">
    <property type="entry name" value="CYCLIC DI-GMP PHOSPHODIESTERASE PA4108-RELATED"/>
    <property type="match status" value="1"/>
</dbReference>
<dbReference type="CDD" id="cd00077">
    <property type="entry name" value="HDc"/>
    <property type="match status" value="1"/>
</dbReference>
<feature type="domain" description="Histidine kinase" evidence="3">
    <location>
        <begin position="210"/>
        <end position="424"/>
    </location>
</feature>
<evidence type="ECO:0000313" key="5">
    <source>
        <dbReference type="EMBL" id="SPP99474.1"/>
    </source>
</evidence>
<dbReference type="Pfam" id="PF01590">
    <property type="entry name" value="GAF"/>
    <property type="match status" value="1"/>
</dbReference>
<dbReference type="InterPro" id="IPR003607">
    <property type="entry name" value="HD/PDEase_dom"/>
</dbReference>
<dbReference type="PROSITE" id="PS50109">
    <property type="entry name" value="HIS_KIN"/>
    <property type="match status" value="1"/>
</dbReference>
<dbReference type="SMART" id="SM00065">
    <property type="entry name" value="GAF"/>
    <property type="match status" value="2"/>
</dbReference>
<evidence type="ECO:0000256" key="1">
    <source>
        <dbReference type="ARBA" id="ARBA00000085"/>
    </source>
</evidence>
<dbReference type="Pfam" id="PF13185">
    <property type="entry name" value="GAF_2"/>
    <property type="match status" value="1"/>
</dbReference>
<dbReference type="Proteomes" id="UP000245125">
    <property type="component" value="Unassembled WGS sequence"/>
</dbReference>
<dbReference type="PANTHER" id="PTHR43155:SF2">
    <property type="entry name" value="CYCLIC DI-GMP PHOSPHODIESTERASE PA4108"/>
    <property type="match status" value="1"/>
</dbReference>
<accession>A0A2U3QDJ3</accession>
<proteinExistence type="predicted"/>
<dbReference type="AlphaFoldDB" id="A0A2U3QDJ3"/>
<dbReference type="CDD" id="cd00082">
    <property type="entry name" value="HisKA"/>
    <property type="match status" value="1"/>
</dbReference>
<dbReference type="InterPro" id="IPR003018">
    <property type="entry name" value="GAF"/>
</dbReference>
<dbReference type="Gene3D" id="3.30.450.40">
    <property type="match status" value="2"/>
</dbReference>
<sequence>MLKGKMVYNSNLMGNEELFEKKFSILQDISGAMVTTDNIATLSNLMLDLAINYSNAEKGSIMILNAAGELTVLAARGIDIEFLGTYRTRVGEGIAGIVAETCVPVLVNDIDTDERFRDKKRDRYRTRSFISCPIMIKSRLLGILNINDKKDSTEFTEDEFELVKIIANQAAAAIENASLMSQLKTKASEFEEINRKLIEMDVMKSEFFTRISHDLRTPLHSIAGSIHYLRKSSRTVPQEEQEDFLKIVSDEVGKLSTLIENLLDFLRLEDETRIMKKSIISPIILLKEVIDSKFLKNILEKKNLKLKTSIEKSISDVVVDKERVVQFFFSIIDGLSHYLENGDNIEFTAHQNEVVKITISVSRKLPEEVIPYFHDARHIYQSQESNGRLKFYLARRIAELHHWKLDARNEEESFVISLSISKSALEKRDAILATTTEMFIDLISEALGLDVCSVMLADELTGELKIKGSKGLSEDIVLRTRVKVGDQIAGWVALEGKPLFIEDLDKDPRFGKRSISQYNTRSLLSLPLRLDDKVIGVLNLNNKKSALPFTAHDYYISLAMSDRFSHFIKKVYEGGSLESDSKQFLTSFENLLSAEKRYFKKGGLAPSLVSRMLDKLSATEEEKKAALYVSVIYDLGLMSIDEEIMKKRKLASSEMRSIKVHPYTTIDLLSSFEFSDDVKKAILHHHERYDGTGYPGGLVGEDIPFISRVIAVVDTFCALIEDRPYHDAITRSKALAEIKNGAGSRYDPKVVAALEEVFPKLPE</sequence>
<protein>
    <recommendedName>
        <fullName evidence="2">histidine kinase</fullName>
        <ecNumber evidence="2">2.7.13.3</ecNumber>
    </recommendedName>
</protein>
<keyword evidence="6" id="KW-1185">Reference proteome</keyword>
<dbReference type="Pfam" id="PF00512">
    <property type="entry name" value="HisKA"/>
    <property type="match status" value="1"/>
</dbReference>
<comment type="catalytic activity">
    <reaction evidence="1">
        <text>ATP + protein L-histidine = ADP + protein N-phospho-L-histidine.</text>
        <dbReference type="EC" id="2.7.13.3"/>
    </reaction>
</comment>
<keyword evidence="5" id="KW-0808">Transferase</keyword>
<dbReference type="EMBL" id="OUUY01000001">
    <property type="protein sequence ID" value="SPP99474.1"/>
    <property type="molecule type" value="Genomic_DNA"/>
</dbReference>
<dbReference type="SUPFAM" id="SSF109604">
    <property type="entry name" value="HD-domain/PDEase-like"/>
    <property type="match status" value="1"/>
</dbReference>
<name>A0A2U3QDJ3_9BACT</name>
<dbReference type="SUPFAM" id="SSF55781">
    <property type="entry name" value="GAF domain-like"/>
    <property type="match status" value="2"/>
</dbReference>
<gene>
    <name evidence="5" type="ORF">NBG4_10008</name>
</gene>
<dbReference type="InterPro" id="IPR029016">
    <property type="entry name" value="GAF-like_dom_sf"/>
</dbReference>
<keyword evidence="5" id="KW-0418">Kinase</keyword>
<dbReference type="InterPro" id="IPR003661">
    <property type="entry name" value="HisK_dim/P_dom"/>
</dbReference>
<dbReference type="PROSITE" id="PS51832">
    <property type="entry name" value="HD_GYP"/>
    <property type="match status" value="1"/>
</dbReference>